<dbReference type="InterPro" id="IPR014729">
    <property type="entry name" value="Rossmann-like_a/b/a_fold"/>
</dbReference>
<dbReference type="EMBL" id="QFXD01000231">
    <property type="protein sequence ID" value="RDH89087.1"/>
    <property type="molecule type" value="Genomic_DNA"/>
</dbReference>
<accession>A0A370DUP0</accession>
<dbReference type="Pfam" id="PF00733">
    <property type="entry name" value="Asn_synthase"/>
    <property type="match status" value="1"/>
</dbReference>
<evidence type="ECO:0000259" key="1">
    <source>
        <dbReference type="Pfam" id="PF00733"/>
    </source>
</evidence>
<dbReference type="SUPFAM" id="SSF52402">
    <property type="entry name" value="Adenine nucleotide alpha hydrolases-like"/>
    <property type="match status" value="1"/>
</dbReference>
<name>A0A370DUP0_9GAMM</name>
<dbReference type="AlphaFoldDB" id="A0A370DUP0"/>
<feature type="domain" description="Asparagine synthetase" evidence="1">
    <location>
        <begin position="50"/>
        <end position="138"/>
    </location>
</feature>
<dbReference type="GO" id="GO:0006529">
    <property type="term" value="P:asparagine biosynthetic process"/>
    <property type="evidence" value="ECO:0007669"/>
    <property type="project" value="InterPro"/>
</dbReference>
<reference evidence="2 3" key="1">
    <citation type="journal article" date="2018" name="ISME J.">
        <title>Endosymbiont genomes yield clues of tubeworm success.</title>
        <authorList>
            <person name="Li Y."/>
            <person name="Liles M.R."/>
            <person name="Halanych K.M."/>
        </authorList>
    </citation>
    <scope>NUCLEOTIDE SEQUENCE [LARGE SCALE GENOMIC DNA]</scope>
    <source>
        <strain evidence="2">A1422</strain>
    </source>
</reference>
<dbReference type="InterPro" id="IPR001962">
    <property type="entry name" value="Asn_synthase"/>
</dbReference>
<organism evidence="2 3">
    <name type="scientific">endosymbiont of Lamellibrachia luymesi</name>
    <dbReference type="NCBI Taxonomy" id="2200907"/>
    <lineage>
        <taxon>Bacteria</taxon>
        <taxon>Pseudomonadati</taxon>
        <taxon>Pseudomonadota</taxon>
        <taxon>Gammaproteobacteria</taxon>
        <taxon>sulfur-oxidizing symbionts</taxon>
    </lineage>
</organism>
<gene>
    <name evidence="2" type="ORF">DIZ79_13275</name>
</gene>
<protein>
    <recommendedName>
        <fullName evidence="1">Asparagine synthetase domain-containing protein</fullName>
    </recommendedName>
</protein>
<sequence>MLRRPEGAQASGAEGLSVGSAVNHPSMVSAYQKSVACDEWGQLDRVWFIWRLLTTAKTKAFFSEDINVQLSKSAIDSISERFSPAMSNMDAFQKAQFIESRMLMPGYLLSSQGDRMLMKNSVEGRFPFLDHRVIELPMAYTRQRR</sequence>
<dbReference type="GO" id="GO:0004066">
    <property type="term" value="F:asparagine synthase (glutamine-hydrolyzing) activity"/>
    <property type="evidence" value="ECO:0007669"/>
    <property type="project" value="InterPro"/>
</dbReference>
<dbReference type="Gene3D" id="3.40.50.620">
    <property type="entry name" value="HUPs"/>
    <property type="match status" value="1"/>
</dbReference>
<proteinExistence type="predicted"/>
<comment type="caution">
    <text evidence="2">The sequence shown here is derived from an EMBL/GenBank/DDBJ whole genome shotgun (WGS) entry which is preliminary data.</text>
</comment>
<evidence type="ECO:0000313" key="3">
    <source>
        <dbReference type="Proteomes" id="UP000255508"/>
    </source>
</evidence>
<evidence type="ECO:0000313" key="2">
    <source>
        <dbReference type="EMBL" id="RDH89087.1"/>
    </source>
</evidence>
<dbReference type="Proteomes" id="UP000255508">
    <property type="component" value="Unassembled WGS sequence"/>
</dbReference>